<name>A0A8S5L8F1_9CAUD</name>
<sequence>MHLTLEVKRYHEFFWLRDIQAVNIYKCCAECFIGNRDSRVYHGTLHQPRAFIDIDVIENPRAVAYYLCGLSAGFNYHQNTHVAFIPAPGETVFVDNANIRLTITDAKRVEFQDYVPNPPGYFTRRQRTCRNWIFANYINDGMLRRFKEHGND</sequence>
<organism evidence="1">
    <name type="scientific">Siphoviridae sp. ctjfQ5</name>
    <dbReference type="NCBI Taxonomy" id="2823594"/>
    <lineage>
        <taxon>Viruses</taxon>
        <taxon>Duplodnaviria</taxon>
        <taxon>Heunggongvirae</taxon>
        <taxon>Uroviricota</taxon>
        <taxon>Caudoviricetes</taxon>
    </lineage>
</organism>
<dbReference type="EMBL" id="BK014655">
    <property type="protein sequence ID" value="DAD66232.1"/>
    <property type="molecule type" value="Genomic_DNA"/>
</dbReference>
<evidence type="ECO:0000313" key="1">
    <source>
        <dbReference type="EMBL" id="DAD66232.1"/>
    </source>
</evidence>
<proteinExistence type="predicted"/>
<reference evidence="1" key="1">
    <citation type="journal article" date="2021" name="Proc. Natl. Acad. Sci. U.S.A.">
        <title>A Catalog of Tens of Thousands of Viruses from Human Metagenomes Reveals Hidden Associations with Chronic Diseases.</title>
        <authorList>
            <person name="Tisza M.J."/>
            <person name="Buck C.B."/>
        </authorList>
    </citation>
    <scope>NUCLEOTIDE SEQUENCE</scope>
    <source>
        <strain evidence="1">CtjfQ5</strain>
    </source>
</reference>
<protein>
    <submittedName>
        <fullName evidence="1">Uncharacterized protein</fullName>
    </submittedName>
</protein>
<accession>A0A8S5L8F1</accession>